<protein>
    <submittedName>
        <fullName evidence="1">9153_t:CDS:1</fullName>
    </submittedName>
</protein>
<reference evidence="1" key="1">
    <citation type="submission" date="2021-06" db="EMBL/GenBank/DDBJ databases">
        <authorList>
            <person name="Kallberg Y."/>
            <person name="Tangrot J."/>
            <person name="Rosling A."/>
        </authorList>
    </citation>
    <scope>NUCLEOTIDE SEQUENCE</scope>
    <source>
        <strain evidence="1">AU212A</strain>
    </source>
</reference>
<organism evidence="1 2">
    <name type="scientific">Scutellospora calospora</name>
    <dbReference type="NCBI Taxonomy" id="85575"/>
    <lineage>
        <taxon>Eukaryota</taxon>
        <taxon>Fungi</taxon>
        <taxon>Fungi incertae sedis</taxon>
        <taxon>Mucoromycota</taxon>
        <taxon>Glomeromycotina</taxon>
        <taxon>Glomeromycetes</taxon>
        <taxon>Diversisporales</taxon>
        <taxon>Gigasporaceae</taxon>
        <taxon>Scutellospora</taxon>
    </lineage>
</organism>
<dbReference type="Proteomes" id="UP000789860">
    <property type="component" value="Unassembled WGS sequence"/>
</dbReference>
<name>A0ACA9KMX4_9GLOM</name>
<proteinExistence type="predicted"/>
<keyword evidence="2" id="KW-1185">Reference proteome</keyword>
<comment type="caution">
    <text evidence="1">The sequence shown here is derived from an EMBL/GenBank/DDBJ whole genome shotgun (WGS) entry which is preliminary data.</text>
</comment>
<evidence type="ECO:0000313" key="2">
    <source>
        <dbReference type="Proteomes" id="UP000789860"/>
    </source>
</evidence>
<dbReference type="EMBL" id="CAJVPM010002207">
    <property type="protein sequence ID" value="CAG8482121.1"/>
    <property type="molecule type" value="Genomic_DNA"/>
</dbReference>
<gene>
    <name evidence="1" type="ORF">SCALOS_LOCUS2466</name>
</gene>
<accession>A0ACA9KMX4</accession>
<evidence type="ECO:0000313" key="1">
    <source>
        <dbReference type="EMBL" id="CAG8482121.1"/>
    </source>
</evidence>
<sequence>MVSRKDQLKNIINLVKYTESNEDTMDIDQVTEFDKHLALYHKILNSEIHYNQIPKSYDWVQNCLFNYRDKEFRKTLRMDKSTFWTLVDKIKFHPVFYSNSNHNQTDIAIQLAVVLYRLGSNASLWTIATLFGKCEQTVLNFLDRLIIAIRSLKDEYIVWPQEDYRNEVHEGFEKFGFPMVIGAIDGSHIPLMEAPSKINKDIYMSRKHRYGIHLQAVVDHKGHFTCYEIGWPASVHDAKVFKHSFIYRNNNLFFKNEDYLLGDSAYPLLLWIITPFKDPQGLDAQKQKYYNTVHSKTRVVIEQAFGKLKARFPFLKYMRLKDTTKGTDIIDIALILHNFVEKNNDEWEENDNEIDDFELIYEFNEDEDLINSDRNNAITKRQNLLEYICMNM</sequence>